<keyword evidence="4" id="KW-1185">Reference proteome</keyword>
<sequence length="246" mass="27085">MNKEITVKMKEITILFACLGSFYLAHAQTNTFPVSGNVGIGTITPESRLQVMGGVSINGYNAVGGINNYRNLLQFVNPSHAAILYNPGQETQLMFGFHSNGTMHWGGLSSYSMTLTKAGDLRVTKTLAVGSGLKPGSKMSVNGKFSAFEVEVTTSNWPDYVFHPDYKLMSLDSVERFIGEHGHLPEIPTAKDAESNGVQLGEMITKLLKKNEELTLYMIEANKALRSQTKKIEELERQIGVKSNEF</sequence>
<feature type="coiled-coil region" evidence="1">
    <location>
        <begin position="218"/>
        <end position="245"/>
    </location>
</feature>
<comment type="caution">
    <text evidence="3">The sequence shown here is derived from an EMBL/GenBank/DDBJ whole genome shotgun (WGS) entry which is preliminary data.</text>
</comment>
<evidence type="ECO:0000256" key="2">
    <source>
        <dbReference type="SAM" id="SignalP"/>
    </source>
</evidence>
<dbReference type="Proteomes" id="UP000309872">
    <property type="component" value="Unassembled WGS sequence"/>
</dbReference>
<dbReference type="RefSeq" id="WP_136823022.1">
    <property type="nucleotide sequence ID" value="NZ_BMJX01000011.1"/>
</dbReference>
<name>A0A4U0GPH2_9SPHI</name>
<evidence type="ECO:0008006" key="5">
    <source>
        <dbReference type="Google" id="ProtNLM"/>
    </source>
</evidence>
<protein>
    <recommendedName>
        <fullName evidence="5">BZIP transcription factor</fullName>
    </recommendedName>
</protein>
<feature type="signal peptide" evidence="2">
    <location>
        <begin position="1"/>
        <end position="27"/>
    </location>
</feature>
<evidence type="ECO:0000313" key="3">
    <source>
        <dbReference type="EMBL" id="TJY60703.1"/>
    </source>
</evidence>
<reference evidence="3 4" key="1">
    <citation type="submission" date="2019-04" db="EMBL/GenBank/DDBJ databases">
        <title>Sphingobacterium olei sp. nov., isolated from oil-contaminated soil.</title>
        <authorList>
            <person name="Liu B."/>
        </authorList>
    </citation>
    <scope>NUCLEOTIDE SEQUENCE [LARGE SCALE GENOMIC DNA]</scope>
    <source>
        <strain evidence="3 4">Y3L14</strain>
    </source>
</reference>
<dbReference type="AlphaFoldDB" id="A0A4U0GPH2"/>
<accession>A0A4U0GPH2</accession>
<keyword evidence="2" id="KW-0732">Signal</keyword>
<organism evidence="3 4">
    <name type="scientific">Sphingobacterium alkalisoli</name>
    <dbReference type="NCBI Taxonomy" id="1874115"/>
    <lineage>
        <taxon>Bacteria</taxon>
        <taxon>Pseudomonadati</taxon>
        <taxon>Bacteroidota</taxon>
        <taxon>Sphingobacteriia</taxon>
        <taxon>Sphingobacteriales</taxon>
        <taxon>Sphingobacteriaceae</taxon>
        <taxon>Sphingobacterium</taxon>
    </lineage>
</organism>
<gene>
    <name evidence="3" type="ORF">FAZ19_22460</name>
</gene>
<proteinExistence type="predicted"/>
<evidence type="ECO:0000256" key="1">
    <source>
        <dbReference type="SAM" id="Coils"/>
    </source>
</evidence>
<dbReference type="EMBL" id="SUKA01000011">
    <property type="protein sequence ID" value="TJY60703.1"/>
    <property type="molecule type" value="Genomic_DNA"/>
</dbReference>
<dbReference type="OrthoDB" id="767836at2"/>
<feature type="chain" id="PRO_5020213194" description="BZIP transcription factor" evidence="2">
    <location>
        <begin position="28"/>
        <end position="246"/>
    </location>
</feature>
<evidence type="ECO:0000313" key="4">
    <source>
        <dbReference type="Proteomes" id="UP000309872"/>
    </source>
</evidence>
<keyword evidence="1" id="KW-0175">Coiled coil</keyword>